<organism evidence="1 2">
    <name type="scientific">Paraburkholderia caribensis MBA4</name>
    <dbReference type="NCBI Taxonomy" id="1323664"/>
    <lineage>
        <taxon>Bacteria</taxon>
        <taxon>Pseudomonadati</taxon>
        <taxon>Pseudomonadota</taxon>
        <taxon>Betaproteobacteria</taxon>
        <taxon>Burkholderiales</taxon>
        <taxon>Burkholderiaceae</taxon>
        <taxon>Paraburkholderia</taxon>
    </lineage>
</organism>
<reference evidence="1 2" key="1">
    <citation type="journal article" date="2014" name="Genome Announc.">
        <title>Draft Genome Sequence of the Haloacid-Degrading Burkholderia caribensis Strain MBA4.</title>
        <authorList>
            <person name="Pan Y."/>
            <person name="Kong K.F."/>
            <person name="Tsang J.S."/>
        </authorList>
    </citation>
    <scope>NUCLEOTIDE SEQUENCE [LARGE SCALE GENOMIC DNA]</scope>
    <source>
        <strain evidence="1 2">MBA4</strain>
        <plasmid evidence="2">Plasmid</plasmid>
    </source>
</reference>
<dbReference type="AlphaFoldDB" id="A0A0P0RPA9"/>
<accession>A0A0P0RPA9</accession>
<name>A0A0P0RPA9_9BURK</name>
<proteinExistence type="predicted"/>
<protein>
    <submittedName>
        <fullName evidence="1">Uncharacterized protein</fullName>
    </submittedName>
</protein>
<gene>
    <name evidence="1" type="ORF">K788_0004251</name>
</gene>
<dbReference type="EMBL" id="CP012748">
    <property type="protein sequence ID" value="ALL70783.1"/>
    <property type="molecule type" value="Genomic_DNA"/>
</dbReference>
<geneLocation type="plasmid" evidence="2"/>
<evidence type="ECO:0000313" key="1">
    <source>
        <dbReference type="EMBL" id="ALL70783.1"/>
    </source>
</evidence>
<sequence length="39" mass="4261">MGARQVCATADTVANEAAHHTSPIAPRLAMRRVKRFNVI</sequence>
<keyword evidence="1" id="KW-0614">Plasmid</keyword>
<dbReference type="KEGG" id="bcai:K788_0004251"/>
<dbReference type="Proteomes" id="UP000019146">
    <property type="component" value="Plasmid unnamed"/>
</dbReference>
<evidence type="ECO:0000313" key="2">
    <source>
        <dbReference type="Proteomes" id="UP000019146"/>
    </source>
</evidence>